<reference evidence="11 12" key="1">
    <citation type="submission" date="2016-10" db="EMBL/GenBank/DDBJ databases">
        <authorList>
            <person name="de Groot N.N."/>
        </authorList>
    </citation>
    <scope>NUCLEOTIDE SEQUENCE [LARGE SCALE GENOMIC DNA]</scope>
    <source>
        <strain evidence="11 12">B7-7</strain>
    </source>
</reference>
<dbReference type="OrthoDB" id="9776359at2"/>
<dbReference type="HAMAP" id="MF_00462">
    <property type="entry name" value="RsxD_RnfD"/>
    <property type="match status" value="1"/>
</dbReference>
<comment type="subcellular location">
    <subcellularLocation>
        <location evidence="10">Cell inner membrane</location>
        <topology evidence="10">Multi-pass membrane protein</topology>
    </subcellularLocation>
</comment>
<keyword evidence="6 10" id="KW-1278">Translocase</keyword>
<comment type="cofactor">
    <cofactor evidence="10">
        <name>FMN</name>
        <dbReference type="ChEBI" id="CHEBI:58210"/>
    </cofactor>
</comment>
<dbReference type="NCBIfam" id="TIGR01946">
    <property type="entry name" value="rnfD"/>
    <property type="match status" value="1"/>
</dbReference>
<dbReference type="Proteomes" id="UP000199496">
    <property type="component" value="Unassembled WGS sequence"/>
</dbReference>
<gene>
    <name evidence="10" type="primary">rnfD</name>
    <name evidence="11" type="ORF">SAMN05421693_1318</name>
</gene>
<feature type="transmembrane region" description="Helical" evidence="10">
    <location>
        <begin position="45"/>
        <end position="64"/>
    </location>
</feature>
<evidence type="ECO:0000256" key="10">
    <source>
        <dbReference type="HAMAP-Rule" id="MF_00462"/>
    </source>
</evidence>
<dbReference type="PANTHER" id="PTHR30578:SF0">
    <property type="entry name" value="ION-TRANSLOCATING OXIDOREDUCTASE COMPLEX SUBUNIT D"/>
    <property type="match status" value="1"/>
</dbReference>
<evidence type="ECO:0000256" key="5">
    <source>
        <dbReference type="ARBA" id="ARBA00022692"/>
    </source>
</evidence>
<feature type="modified residue" description="FMN phosphoryl threonine" evidence="10">
    <location>
        <position position="180"/>
    </location>
</feature>
<keyword evidence="7 10" id="KW-0249">Electron transport</keyword>
<keyword evidence="8 10" id="KW-1133">Transmembrane helix</keyword>
<sequence>MRFKTFSSPHMAPARSVNRVMGQVLLALIPGTAAMTWYFGWGVLINVSLAVTVALACEALMLLLRGRPLTPHITDLSAVLAGWLFALAVPPLTPWWVTLVGVGFAMIMAKHLYGGLGYNPFNPAMVGYVVVLISFPREMTLWLSPSVIAELNLSLPQTFAAIFTGTLPEGLTWDMITAATPLDRIQTGVGLEQPISQIQTSPFFGYLGGVGWEWISLWFLLGGLWLLKRRVIGWQIPVAMLGTLTLLSGLFWLINPEVYASPLFHIFSGAAILGAFFIATDPVSASTTPKGRLIFGAGVGALVFVIRTWGGYAEGLAFSVLLMNMMVPLIDHYTQPRVFGKTSAGKEG</sequence>
<comment type="similarity">
    <text evidence="10">Belongs to the NqrB/RnfD family.</text>
</comment>
<proteinExistence type="inferred from homology"/>
<dbReference type="GO" id="GO:0022900">
    <property type="term" value="P:electron transport chain"/>
    <property type="evidence" value="ECO:0007669"/>
    <property type="project" value="UniProtKB-UniRule"/>
</dbReference>
<evidence type="ECO:0000256" key="9">
    <source>
        <dbReference type="ARBA" id="ARBA00023136"/>
    </source>
</evidence>
<evidence type="ECO:0000256" key="1">
    <source>
        <dbReference type="ARBA" id="ARBA00022448"/>
    </source>
</evidence>
<dbReference type="NCBIfam" id="NF002011">
    <property type="entry name" value="PRK00816.1"/>
    <property type="match status" value="1"/>
</dbReference>
<dbReference type="GO" id="GO:0005886">
    <property type="term" value="C:plasma membrane"/>
    <property type="evidence" value="ECO:0007669"/>
    <property type="project" value="UniProtKB-SubCell"/>
</dbReference>
<keyword evidence="5 10" id="KW-0812">Transmembrane</keyword>
<feature type="transmembrane region" description="Helical" evidence="10">
    <location>
        <begin position="234"/>
        <end position="254"/>
    </location>
</feature>
<keyword evidence="3 10" id="KW-0285">Flavoprotein</keyword>
<keyword evidence="9 10" id="KW-0472">Membrane</keyword>
<name>A0A1H9FZH1_9GAMM</name>
<feature type="transmembrane region" description="Helical" evidence="10">
    <location>
        <begin position="73"/>
        <end position="89"/>
    </location>
</feature>
<dbReference type="GO" id="GO:0055085">
    <property type="term" value="P:transmembrane transport"/>
    <property type="evidence" value="ECO:0007669"/>
    <property type="project" value="InterPro"/>
</dbReference>
<organism evidence="11 12">
    <name type="scientific">Ectothiorhodospira magna</name>
    <dbReference type="NCBI Taxonomy" id="867345"/>
    <lineage>
        <taxon>Bacteria</taxon>
        <taxon>Pseudomonadati</taxon>
        <taxon>Pseudomonadota</taxon>
        <taxon>Gammaproteobacteria</taxon>
        <taxon>Chromatiales</taxon>
        <taxon>Ectothiorhodospiraceae</taxon>
        <taxon>Ectothiorhodospira</taxon>
    </lineage>
</organism>
<evidence type="ECO:0000313" key="11">
    <source>
        <dbReference type="EMBL" id="SEQ43257.1"/>
    </source>
</evidence>
<dbReference type="InterPro" id="IPR004338">
    <property type="entry name" value="NqrB/RnfD"/>
</dbReference>
<evidence type="ECO:0000313" key="12">
    <source>
        <dbReference type="Proteomes" id="UP000199496"/>
    </source>
</evidence>
<evidence type="ECO:0000256" key="4">
    <source>
        <dbReference type="ARBA" id="ARBA00022643"/>
    </source>
</evidence>
<keyword evidence="10" id="KW-1003">Cell membrane</keyword>
<dbReference type="AlphaFoldDB" id="A0A1H9FZH1"/>
<keyword evidence="1 10" id="KW-0813">Transport</keyword>
<evidence type="ECO:0000256" key="6">
    <source>
        <dbReference type="ARBA" id="ARBA00022967"/>
    </source>
</evidence>
<feature type="transmembrane region" description="Helical" evidence="10">
    <location>
        <begin position="291"/>
        <end position="310"/>
    </location>
</feature>
<keyword evidence="10" id="KW-0997">Cell inner membrane</keyword>
<dbReference type="Pfam" id="PF03116">
    <property type="entry name" value="NQR2_RnfD_RnfE"/>
    <property type="match status" value="1"/>
</dbReference>
<dbReference type="InterPro" id="IPR011303">
    <property type="entry name" value="RnfD_bac"/>
</dbReference>
<protein>
    <recommendedName>
        <fullName evidence="10">Ion-translocating oxidoreductase complex subunit D</fullName>
        <ecNumber evidence="10">7.-.-.-</ecNumber>
    </recommendedName>
    <alternativeName>
        <fullName evidence="10">Rnf electron transport complex subunit D</fullName>
    </alternativeName>
</protein>
<accession>A0A1H9FZH1</accession>
<dbReference type="RefSeq" id="WP_090209060.1">
    <property type="nucleotide sequence ID" value="NZ_FOFO01000031.1"/>
</dbReference>
<comment type="subunit">
    <text evidence="10">The complex is composed of six subunits: RnfA, RnfB, RnfC, RnfD, RnfE and RnfG.</text>
</comment>
<dbReference type="STRING" id="867345.SAMN05421693_1318"/>
<feature type="transmembrane region" description="Helical" evidence="10">
    <location>
        <begin position="260"/>
        <end position="279"/>
    </location>
</feature>
<keyword evidence="4 10" id="KW-0288">FMN</keyword>
<evidence type="ECO:0000256" key="8">
    <source>
        <dbReference type="ARBA" id="ARBA00022989"/>
    </source>
</evidence>
<dbReference type="PANTHER" id="PTHR30578">
    <property type="entry name" value="ELECTRON TRANSPORT COMPLEX PROTEIN RNFD"/>
    <property type="match status" value="1"/>
</dbReference>
<comment type="function">
    <text evidence="10">Part of a membrane-bound complex that couples electron transfer with translocation of ions across the membrane.</text>
</comment>
<keyword evidence="12" id="KW-1185">Reference proteome</keyword>
<evidence type="ECO:0000256" key="7">
    <source>
        <dbReference type="ARBA" id="ARBA00022982"/>
    </source>
</evidence>
<evidence type="ECO:0000256" key="2">
    <source>
        <dbReference type="ARBA" id="ARBA00022553"/>
    </source>
</evidence>
<keyword evidence="2 10" id="KW-0597">Phosphoprotein</keyword>
<feature type="transmembrane region" description="Helical" evidence="10">
    <location>
        <begin position="203"/>
        <end position="227"/>
    </location>
</feature>
<feature type="transmembrane region" description="Helical" evidence="10">
    <location>
        <begin position="20"/>
        <end position="39"/>
    </location>
</feature>
<dbReference type="EMBL" id="FOFO01000031">
    <property type="protein sequence ID" value="SEQ43257.1"/>
    <property type="molecule type" value="Genomic_DNA"/>
</dbReference>
<dbReference type="EC" id="7.-.-.-" evidence="10"/>
<evidence type="ECO:0000256" key="3">
    <source>
        <dbReference type="ARBA" id="ARBA00022630"/>
    </source>
</evidence>